<dbReference type="Gene3D" id="3.30.360.10">
    <property type="entry name" value="Dihydrodipicolinate Reductase, domain 2"/>
    <property type="match status" value="1"/>
</dbReference>
<dbReference type="InterPro" id="IPR005106">
    <property type="entry name" value="Asp/hSer_DH_NAD-bd"/>
</dbReference>
<evidence type="ECO:0000256" key="10">
    <source>
        <dbReference type="PIRSR" id="PIRSR000098-1"/>
    </source>
</evidence>
<dbReference type="AlphaFoldDB" id="A0A5C5GF83"/>
<name>A0A5C5GF83_9RHOB</name>
<dbReference type="PANTHER" id="PTHR43331:SF1">
    <property type="entry name" value="HOMOSERINE DEHYDROGENASE"/>
    <property type="match status" value="1"/>
</dbReference>
<dbReference type="PIRSF" id="PIRSF000098">
    <property type="entry name" value="Homoser_dehydrog"/>
    <property type="match status" value="1"/>
</dbReference>
<dbReference type="CDD" id="cd04881">
    <property type="entry name" value="ACT_HSDH-Hom"/>
    <property type="match status" value="1"/>
</dbReference>
<dbReference type="GO" id="GO:0009088">
    <property type="term" value="P:threonine biosynthetic process"/>
    <property type="evidence" value="ECO:0007669"/>
    <property type="project" value="UniProtKB-UniPathway"/>
</dbReference>
<comment type="pathway">
    <text evidence="1">Amino-acid biosynthesis; L-threonine biosynthesis; L-threonine from L-aspartate: step 3/5.</text>
</comment>
<dbReference type="FunFam" id="3.30.360.10:FF:000005">
    <property type="entry name" value="Homoserine dehydrogenase"/>
    <property type="match status" value="1"/>
</dbReference>
<dbReference type="InterPro" id="IPR016204">
    <property type="entry name" value="HDH"/>
</dbReference>
<dbReference type="UniPathway" id="UPA00051">
    <property type="reaction ID" value="UER00465"/>
</dbReference>
<evidence type="ECO:0000313" key="13">
    <source>
        <dbReference type="EMBL" id="TNY33190.1"/>
    </source>
</evidence>
<dbReference type="EMBL" id="VFFF01000001">
    <property type="protein sequence ID" value="TNY33190.1"/>
    <property type="molecule type" value="Genomic_DNA"/>
</dbReference>
<evidence type="ECO:0000256" key="9">
    <source>
        <dbReference type="ARBA" id="ARBA00023167"/>
    </source>
</evidence>
<dbReference type="SUPFAM" id="SSF55347">
    <property type="entry name" value="Glyceraldehyde-3-phosphate dehydrogenase-like, C-terminal domain"/>
    <property type="match status" value="1"/>
</dbReference>
<dbReference type="PANTHER" id="PTHR43331">
    <property type="entry name" value="HOMOSERINE DEHYDROGENASE"/>
    <property type="match status" value="1"/>
</dbReference>
<keyword evidence="11" id="KW-0521">NADP</keyword>
<keyword evidence="6" id="KW-0028">Amino-acid biosynthesis</keyword>
<evidence type="ECO:0000256" key="4">
    <source>
        <dbReference type="ARBA" id="ARBA00013213"/>
    </source>
</evidence>
<evidence type="ECO:0000256" key="1">
    <source>
        <dbReference type="ARBA" id="ARBA00005056"/>
    </source>
</evidence>
<dbReference type="SUPFAM" id="SSF51735">
    <property type="entry name" value="NAD(P)-binding Rossmann-fold domains"/>
    <property type="match status" value="1"/>
</dbReference>
<dbReference type="InterPro" id="IPR045865">
    <property type="entry name" value="ACT-like_dom_sf"/>
</dbReference>
<feature type="binding site" evidence="11">
    <location>
        <position position="107"/>
    </location>
    <ligand>
        <name>NADPH</name>
        <dbReference type="ChEBI" id="CHEBI:57783"/>
    </ligand>
</feature>
<dbReference type="GO" id="GO:0009086">
    <property type="term" value="P:methionine biosynthetic process"/>
    <property type="evidence" value="ECO:0007669"/>
    <property type="project" value="UniProtKB-KW"/>
</dbReference>
<evidence type="ECO:0000256" key="2">
    <source>
        <dbReference type="ARBA" id="ARBA00005062"/>
    </source>
</evidence>
<dbReference type="PROSITE" id="PS51671">
    <property type="entry name" value="ACT"/>
    <property type="match status" value="1"/>
</dbReference>
<dbReference type="SUPFAM" id="SSF55021">
    <property type="entry name" value="ACT-like"/>
    <property type="match status" value="1"/>
</dbReference>
<dbReference type="Gene3D" id="3.30.70.260">
    <property type="match status" value="1"/>
</dbReference>
<evidence type="ECO:0000256" key="5">
    <source>
        <dbReference type="ARBA" id="ARBA00013376"/>
    </source>
</evidence>
<comment type="similarity">
    <text evidence="3">Belongs to the homoserine dehydrogenase family.</text>
</comment>
<dbReference type="GO" id="GO:0050661">
    <property type="term" value="F:NADP binding"/>
    <property type="evidence" value="ECO:0007669"/>
    <property type="project" value="InterPro"/>
</dbReference>
<dbReference type="NCBIfam" id="NF004976">
    <property type="entry name" value="PRK06349.1"/>
    <property type="match status" value="1"/>
</dbReference>
<dbReference type="Pfam" id="PF01842">
    <property type="entry name" value="ACT"/>
    <property type="match status" value="1"/>
</dbReference>
<dbReference type="InterPro" id="IPR001342">
    <property type="entry name" value="HDH_cat"/>
</dbReference>
<dbReference type="InterPro" id="IPR002912">
    <property type="entry name" value="ACT_dom"/>
</dbReference>
<dbReference type="RefSeq" id="WP_140193877.1">
    <property type="nucleotide sequence ID" value="NZ_CP065915.1"/>
</dbReference>
<evidence type="ECO:0000256" key="6">
    <source>
        <dbReference type="ARBA" id="ARBA00022605"/>
    </source>
</evidence>
<protein>
    <recommendedName>
        <fullName evidence="5">Homoserine dehydrogenase</fullName>
        <ecNumber evidence="4">1.1.1.3</ecNumber>
    </recommendedName>
</protein>
<comment type="pathway">
    <text evidence="2">Amino-acid biosynthesis; L-methionine biosynthesis via de novo pathway; L-homoserine from L-aspartate: step 3/3.</text>
</comment>
<keyword evidence="9" id="KW-0486">Methionine biosynthesis</keyword>
<dbReference type="OrthoDB" id="9808167at2"/>
<dbReference type="Gene3D" id="3.40.50.720">
    <property type="entry name" value="NAD(P)-binding Rossmann-like Domain"/>
    <property type="match status" value="1"/>
</dbReference>
<evidence type="ECO:0000259" key="12">
    <source>
        <dbReference type="PROSITE" id="PS51671"/>
    </source>
</evidence>
<dbReference type="Proteomes" id="UP000314011">
    <property type="component" value="Unassembled WGS sequence"/>
</dbReference>
<dbReference type="UniPathway" id="UPA00050">
    <property type="reaction ID" value="UER00063"/>
</dbReference>
<evidence type="ECO:0000256" key="7">
    <source>
        <dbReference type="ARBA" id="ARBA00022697"/>
    </source>
</evidence>
<comment type="caution">
    <text evidence="13">The sequence shown here is derived from an EMBL/GenBank/DDBJ whole genome shotgun (WGS) entry which is preliminary data.</text>
</comment>
<feature type="binding site" evidence="11">
    <location>
        <position position="192"/>
    </location>
    <ligand>
        <name>L-homoserine</name>
        <dbReference type="ChEBI" id="CHEBI:57476"/>
    </ligand>
</feature>
<gene>
    <name evidence="13" type="ORF">FHY64_07920</name>
</gene>
<dbReference type="EC" id="1.1.1.3" evidence="4"/>
<dbReference type="Pfam" id="PF00742">
    <property type="entry name" value="Homoserine_dh"/>
    <property type="match status" value="1"/>
</dbReference>
<keyword evidence="14" id="KW-1185">Reference proteome</keyword>
<dbReference type="GO" id="GO:0004412">
    <property type="term" value="F:homoserine dehydrogenase activity"/>
    <property type="evidence" value="ECO:0007669"/>
    <property type="project" value="UniProtKB-EC"/>
</dbReference>
<dbReference type="InterPro" id="IPR036291">
    <property type="entry name" value="NAD(P)-bd_dom_sf"/>
</dbReference>
<organism evidence="13 14">
    <name type="scientific">Pelagovum pacificum</name>
    <dbReference type="NCBI Taxonomy" id="2588711"/>
    <lineage>
        <taxon>Bacteria</taxon>
        <taxon>Pseudomonadati</taxon>
        <taxon>Pseudomonadota</taxon>
        <taxon>Alphaproteobacteria</taxon>
        <taxon>Rhodobacterales</taxon>
        <taxon>Paracoccaceae</taxon>
        <taxon>Pelagovum</taxon>
    </lineage>
</organism>
<proteinExistence type="inferred from homology"/>
<sequence>MSDPLRLGIAGLGTVGVGVLKIVRDQADLIAARAGRPVEVTAVSARTRDKDRGVSIDGMAWEDDPVALATRDDVDLFVEVMGGSDGPAKAATEAAIEAGKDVVTANKAMLAIHGQALAEAAEAANVVIRFEAAVAGGIPVIKALTEGLSANRIERVMGVMNGTCNYILTRMEATRQGYNALFEEADKLGYLEADPMLDVGGIDAGHKLALLSSIAFGTRVDFDAVQLEGIQAITLEDIVQARDMGYRIKLLGVAQMTGRGLEQRMMPCLVPAGSPLGQLEGGTNMVVIDGDSVGQIVMRGAGAGEGPTASAVMADVIDIARGIRVSTFGQAASGLRQVRAASSAVPAPYYIRMALLDKPGALAKVATVLGDNGISIHRMRQYDHAETTAPVLIVTHRTTRSALDEAVAGMLRTGVVAGDPVVLRIEEV</sequence>
<keyword evidence="7" id="KW-0791">Threonine biosynthesis</keyword>
<evidence type="ECO:0000256" key="3">
    <source>
        <dbReference type="ARBA" id="ARBA00006753"/>
    </source>
</evidence>
<evidence type="ECO:0000313" key="14">
    <source>
        <dbReference type="Proteomes" id="UP000314011"/>
    </source>
</evidence>
<feature type="domain" description="ACT" evidence="12">
    <location>
        <begin position="350"/>
        <end position="428"/>
    </location>
</feature>
<accession>A0A5C5GF83</accession>
<evidence type="ECO:0000256" key="8">
    <source>
        <dbReference type="ARBA" id="ARBA00023002"/>
    </source>
</evidence>
<reference evidence="13 14" key="1">
    <citation type="submission" date="2019-06" db="EMBL/GenBank/DDBJ databases">
        <title>Genome of new Rhodobacteraceae sp. SM1903.</title>
        <authorList>
            <person name="Ren X."/>
        </authorList>
    </citation>
    <scope>NUCLEOTIDE SEQUENCE [LARGE SCALE GENOMIC DNA]</scope>
    <source>
        <strain evidence="13 14">SM1903</strain>
    </source>
</reference>
<dbReference type="Pfam" id="PF03447">
    <property type="entry name" value="NAD_binding_3"/>
    <property type="match status" value="1"/>
</dbReference>
<feature type="active site" description="Proton donor" evidence="10">
    <location>
        <position position="207"/>
    </location>
</feature>
<evidence type="ECO:0000256" key="11">
    <source>
        <dbReference type="PIRSR" id="PIRSR000098-2"/>
    </source>
</evidence>
<keyword evidence="8" id="KW-0560">Oxidoreductase</keyword>